<evidence type="ECO:0000259" key="1">
    <source>
        <dbReference type="Pfam" id="PF13649"/>
    </source>
</evidence>
<gene>
    <name evidence="2" type="ORF">O9H85_08865</name>
</gene>
<keyword evidence="3" id="KW-1185">Reference proteome</keyword>
<feature type="domain" description="Methyltransferase" evidence="1">
    <location>
        <begin position="42"/>
        <end position="141"/>
    </location>
</feature>
<keyword evidence="2" id="KW-0489">Methyltransferase</keyword>
<dbReference type="Gene3D" id="3.40.50.150">
    <property type="entry name" value="Vaccinia Virus protein VP39"/>
    <property type="match status" value="1"/>
</dbReference>
<keyword evidence="2" id="KW-0808">Transferase</keyword>
<dbReference type="GO" id="GO:0008168">
    <property type="term" value="F:methyltransferase activity"/>
    <property type="evidence" value="ECO:0007669"/>
    <property type="project" value="UniProtKB-KW"/>
</dbReference>
<dbReference type="SUPFAM" id="SSF53335">
    <property type="entry name" value="S-adenosyl-L-methionine-dependent methyltransferases"/>
    <property type="match status" value="1"/>
</dbReference>
<proteinExistence type="predicted"/>
<dbReference type="EMBL" id="JAQAGZ010000005">
    <property type="protein sequence ID" value="MCZ8512524.1"/>
    <property type="molecule type" value="Genomic_DNA"/>
</dbReference>
<evidence type="ECO:0000313" key="3">
    <source>
        <dbReference type="Proteomes" id="UP001527882"/>
    </source>
</evidence>
<dbReference type="RefSeq" id="WP_269881247.1">
    <property type="nucleotide sequence ID" value="NZ_JAQAGZ010000005.1"/>
</dbReference>
<evidence type="ECO:0000313" key="2">
    <source>
        <dbReference type="EMBL" id="MCZ8512524.1"/>
    </source>
</evidence>
<organism evidence="2 3">
    <name type="scientific">Paenibacillus gyeongsangnamensis</name>
    <dbReference type="NCBI Taxonomy" id="3388067"/>
    <lineage>
        <taxon>Bacteria</taxon>
        <taxon>Bacillati</taxon>
        <taxon>Bacillota</taxon>
        <taxon>Bacilli</taxon>
        <taxon>Bacillales</taxon>
        <taxon>Paenibacillaceae</taxon>
        <taxon>Paenibacillus</taxon>
    </lineage>
</organism>
<dbReference type="InterPro" id="IPR029063">
    <property type="entry name" value="SAM-dependent_MTases_sf"/>
</dbReference>
<dbReference type="InterPro" id="IPR041698">
    <property type="entry name" value="Methyltransf_25"/>
</dbReference>
<name>A0ABT4Q6M4_9BACL</name>
<dbReference type="Proteomes" id="UP001527882">
    <property type="component" value="Unassembled WGS sequence"/>
</dbReference>
<accession>A0ABT4Q6M4</accession>
<protein>
    <submittedName>
        <fullName evidence="2">Class I SAM-dependent methyltransferase</fullName>
    </submittedName>
</protein>
<dbReference type="GO" id="GO:0032259">
    <property type="term" value="P:methylation"/>
    <property type="evidence" value="ECO:0007669"/>
    <property type="project" value="UniProtKB-KW"/>
</dbReference>
<dbReference type="Pfam" id="PF13649">
    <property type="entry name" value="Methyltransf_25"/>
    <property type="match status" value="1"/>
</dbReference>
<comment type="caution">
    <text evidence="2">The sequence shown here is derived from an EMBL/GenBank/DDBJ whole genome shotgun (WGS) entry which is preliminary data.</text>
</comment>
<reference evidence="2 3" key="1">
    <citation type="submission" date="2022-12" db="EMBL/GenBank/DDBJ databases">
        <title>Draft genome sequence of Paenibacillus sp. dW9.</title>
        <authorList>
            <person name="Choi E.-W."/>
            <person name="Kim D.-U."/>
        </authorList>
    </citation>
    <scope>NUCLEOTIDE SEQUENCE [LARGE SCALE GENOMIC DNA]</scope>
    <source>
        <strain evidence="3">dW9</strain>
    </source>
</reference>
<sequence length="270" mass="31401">MEDAVIRYYSRFDEWGRLDREPMEFQVNWHFIRKLLPGRGHILDNGAGPGKYAMELARCGYEVTLTDLTPVLVEQAERKSEELGLRQQFRGFHTADARELMLFREEQFDASLMLGPMYHLQEEADRVKAVRELRRVTVTGGLVFVAFMSRIRFMATSLMHPQHWKPLDRAAAIDRFLETGVFDHQDEGRFTGAYYFNIDEIEPFMQAQGFESVRLVASSGIGRFSQEQTDYWRGLGEPEWNRVMELVYEAAESPYLLGLSSHLLYIGRKI</sequence>
<dbReference type="CDD" id="cd02440">
    <property type="entry name" value="AdoMet_MTases"/>
    <property type="match status" value="1"/>
</dbReference>